<gene>
    <name evidence="4" type="primary">RDH13</name>
    <name evidence="4" type="ORF">AK812_SmicGene23001</name>
</gene>
<protein>
    <submittedName>
        <fullName evidence="4">Retinol dehydrogenase 13</fullName>
    </submittedName>
</protein>
<feature type="compositionally biased region" description="Low complexity" evidence="3">
    <location>
        <begin position="536"/>
        <end position="548"/>
    </location>
</feature>
<dbReference type="Pfam" id="PF00106">
    <property type="entry name" value="adh_short"/>
    <property type="match status" value="1"/>
</dbReference>
<dbReference type="AlphaFoldDB" id="A0A1Q9DIE2"/>
<evidence type="ECO:0000256" key="1">
    <source>
        <dbReference type="ARBA" id="ARBA00006484"/>
    </source>
</evidence>
<name>A0A1Q9DIE2_SYMMI</name>
<dbReference type="InterPro" id="IPR002347">
    <property type="entry name" value="SDR_fam"/>
</dbReference>
<evidence type="ECO:0000256" key="3">
    <source>
        <dbReference type="SAM" id="MobiDB-lite"/>
    </source>
</evidence>
<dbReference type="Proteomes" id="UP000186817">
    <property type="component" value="Unassembled WGS sequence"/>
</dbReference>
<feature type="region of interest" description="Disordered" evidence="3">
    <location>
        <begin position="648"/>
        <end position="669"/>
    </location>
</feature>
<dbReference type="PRINTS" id="PR00081">
    <property type="entry name" value="GDHRDH"/>
</dbReference>
<dbReference type="PANTHER" id="PTHR24320">
    <property type="entry name" value="RETINOL DEHYDROGENASE"/>
    <property type="match status" value="1"/>
</dbReference>
<organism evidence="4 5">
    <name type="scientific">Symbiodinium microadriaticum</name>
    <name type="common">Dinoflagellate</name>
    <name type="synonym">Zooxanthella microadriatica</name>
    <dbReference type="NCBI Taxonomy" id="2951"/>
    <lineage>
        <taxon>Eukaryota</taxon>
        <taxon>Sar</taxon>
        <taxon>Alveolata</taxon>
        <taxon>Dinophyceae</taxon>
        <taxon>Suessiales</taxon>
        <taxon>Symbiodiniaceae</taxon>
        <taxon>Symbiodinium</taxon>
    </lineage>
</organism>
<feature type="compositionally biased region" description="Polar residues" evidence="3">
    <location>
        <begin position="468"/>
        <end position="480"/>
    </location>
</feature>
<dbReference type="PANTHER" id="PTHR24320:SF148">
    <property type="entry name" value="NAD(P)-BINDING ROSSMANN-FOLD SUPERFAMILY PROTEIN"/>
    <property type="match status" value="1"/>
</dbReference>
<keyword evidence="5" id="KW-1185">Reference proteome</keyword>
<dbReference type="SUPFAM" id="SSF51735">
    <property type="entry name" value="NAD(P)-binding Rossmann-fold domains"/>
    <property type="match status" value="1"/>
</dbReference>
<dbReference type="GO" id="GO:0016491">
    <property type="term" value="F:oxidoreductase activity"/>
    <property type="evidence" value="ECO:0007669"/>
    <property type="project" value="UniProtKB-KW"/>
</dbReference>
<reference evidence="4 5" key="1">
    <citation type="submission" date="2016-02" db="EMBL/GenBank/DDBJ databases">
        <title>Genome analysis of coral dinoflagellate symbionts highlights evolutionary adaptations to a symbiotic lifestyle.</title>
        <authorList>
            <person name="Aranda M."/>
            <person name="Li Y."/>
            <person name="Liew Y.J."/>
            <person name="Baumgarten S."/>
            <person name="Simakov O."/>
            <person name="Wilson M."/>
            <person name="Piel J."/>
            <person name="Ashoor H."/>
            <person name="Bougouffa S."/>
            <person name="Bajic V.B."/>
            <person name="Ryu T."/>
            <person name="Ravasi T."/>
            <person name="Bayer T."/>
            <person name="Micklem G."/>
            <person name="Kim H."/>
            <person name="Bhak J."/>
            <person name="Lajeunesse T.C."/>
            <person name="Voolstra C.R."/>
        </authorList>
    </citation>
    <scope>NUCLEOTIDE SEQUENCE [LARGE SCALE GENOMIC DNA]</scope>
    <source>
        <strain evidence="4 5">CCMP2467</strain>
    </source>
</reference>
<dbReference type="InterPro" id="IPR036291">
    <property type="entry name" value="NAD(P)-bd_dom_sf"/>
</dbReference>
<proteinExistence type="inferred from homology"/>
<comment type="caution">
    <text evidence="4">The sequence shown here is derived from an EMBL/GenBank/DDBJ whole genome shotgun (WGS) entry which is preliminary data.</text>
</comment>
<evidence type="ECO:0000313" key="4">
    <source>
        <dbReference type="EMBL" id="OLP94926.1"/>
    </source>
</evidence>
<keyword evidence="2" id="KW-0560">Oxidoreductase</keyword>
<dbReference type="Gene3D" id="3.40.50.720">
    <property type="entry name" value="NAD(P)-binding Rossmann-like Domain"/>
    <property type="match status" value="1"/>
</dbReference>
<evidence type="ECO:0000313" key="5">
    <source>
        <dbReference type="Proteomes" id="UP000186817"/>
    </source>
</evidence>
<feature type="compositionally biased region" description="Basic and acidic residues" evidence="3">
    <location>
        <begin position="502"/>
        <end position="513"/>
    </location>
</feature>
<feature type="compositionally biased region" description="Basic and acidic residues" evidence="3">
    <location>
        <begin position="654"/>
        <end position="669"/>
    </location>
</feature>
<dbReference type="OrthoDB" id="1274115at2759"/>
<dbReference type="EMBL" id="LSRX01000522">
    <property type="protein sequence ID" value="OLP94926.1"/>
    <property type="molecule type" value="Genomic_DNA"/>
</dbReference>
<comment type="similarity">
    <text evidence="1">Belongs to the short-chain dehydrogenases/reductases (SDR) family.</text>
</comment>
<evidence type="ECO:0000256" key="2">
    <source>
        <dbReference type="ARBA" id="ARBA00023002"/>
    </source>
</evidence>
<feature type="region of interest" description="Disordered" evidence="3">
    <location>
        <begin position="467"/>
        <end position="567"/>
    </location>
</feature>
<sequence length="830" mass="91206">MEGNPLSNRLRTLRCTRRAGLSVHTNLDFDIEVPDEDLEMGLPIFLAASAALLGASQVKAAIDGPPEFQLKKGSLQGRTILITGASAGIGFESAVRLAEAGAALVVTARTAEKALAAERAVQREAESADVAGLPLDLSSLQSIRGFVEQCRDLPLLRTGFDVLVLNAGVMAVPRRETTVDGIEMQLGVNHLGHFALAAQLLPMMREGSATRIVSVSSLGHRLGDPVRLLQELEGQRSDYNAWAAYSDSKLANVIFAKELDRRFRAAGRRASAVSLHPGICATDLARFVVSGRDEPLEVTYSRFPAPVQAGLQAMRGMLRPIRRGANCHVYLAAGADGGLDSSGGTYFEDMKPAESHAQADDPEIGARLWEVSERLCGLRFDVAGLKRLEEFSEMAMITPVEVEAAQNALLVITIKLAFPRGRAMFGKQTGDRFEKGKVSEIGPGSYDLPSTLDNKAAILDWAERFQEMSESGSPNPNNDSFSREADSSLMATPTPRPATPRPSEKEKDNKENRMPAPPLSARGKGLVRSSSPRSFPQPASKPSTAAKAPPGPPASLVGDADARKRQDLRLASQLDMVREELKQKSKEAKELQLSMATKDRRIEELQKKMEELGSDYREARLSTTEVEGELATKRRQLHDKEQELLALQRKHEHLRSQTEDRSKRADKKEEEYRAMSLELQRAKACAETAESARCALERDAKQCEQKLHQQQRRYEESEEGLQEAQKRCDDLQRMVEQLREELKTKVAIAITGADEQTKLEEEVQALRAEREDFWPPSRRGALALPPQSEQEAFLDPLVVGFFAVADCTNTAESGLGEVGKKQVGSQRVFD</sequence>
<accession>A0A1Q9DIE2</accession>